<gene>
    <name evidence="6" type="ORF">NCTC11166_00845</name>
</gene>
<dbReference type="RefSeq" id="WP_112861857.1">
    <property type="nucleotide sequence ID" value="NZ_UAQP01000005.1"/>
</dbReference>
<dbReference type="AlphaFoldDB" id="A0A2X1B5I2"/>
<evidence type="ECO:0000313" key="7">
    <source>
        <dbReference type="Proteomes" id="UP000251186"/>
    </source>
</evidence>
<dbReference type="Proteomes" id="UP000251186">
    <property type="component" value="Unassembled WGS sequence"/>
</dbReference>
<sequence length="92" mass="9960">MSDLIANVVGSAAAICSITSFAPQAVKIWKERDASSVSLKTYSLTVTCFVLWVVYGIMTKAWPVTVANACALVMASGVLVMKWRFRDGDPDK</sequence>
<dbReference type="GO" id="GO:0016020">
    <property type="term" value="C:membrane"/>
    <property type="evidence" value="ECO:0007669"/>
    <property type="project" value="UniProtKB-SubCell"/>
</dbReference>
<dbReference type="NCBIfam" id="NF037968">
    <property type="entry name" value="SemiSWEET_2"/>
    <property type="match status" value="1"/>
</dbReference>
<feature type="transmembrane region" description="Helical" evidence="5">
    <location>
        <begin position="64"/>
        <end position="83"/>
    </location>
</feature>
<keyword evidence="2 5" id="KW-0812">Transmembrane</keyword>
<feature type="transmembrane region" description="Helical" evidence="5">
    <location>
        <begin position="6"/>
        <end position="29"/>
    </location>
</feature>
<evidence type="ECO:0000256" key="4">
    <source>
        <dbReference type="ARBA" id="ARBA00023136"/>
    </source>
</evidence>
<dbReference type="EMBL" id="UAQP01000005">
    <property type="protein sequence ID" value="SPU52513.1"/>
    <property type="molecule type" value="Genomic_DNA"/>
</dbReference>
<dbReference type="Gene3D" id="1.20.1280.290">
    <property type="match status" value="1"/>
</dbReference>
<dbReference type="InterPro" id="IPR047662">
    <property type="entry name" value="SemiSWEET"/>
</dbReference>
<dbReference type="Pfam" id="PF04193">
    <property type="entry name" value="PQ-loop"/>
    <property type="match status" value="1"/>
</dbReference>
<evidence type="ECO:0000313" key="6">
    <source>
        <dbReference type="EMBL" id="SPU52513.1"/>
    </source>
</evidence>
<proteinExistence type="predicted"/>
<evidence type="ECO:0000256" key="1">
    <source>
        <dbReference type="ARBA" id="ARBA00004141"/>
    </source>
</evidence>
<keyword evidence="4 5" id="KW-0472">Membrane</keyword>
<evidence type="ECO:0000256" key="3">
    <source>
        <dbReference type="ARBA" id="ARBA00022989"/>
    </source>
</evidence>
<evidence type="ECO:0000256" key="5">
    <source>
        <dbReference type="SAM" id="Phobius"/>
    </source>
</evidence>
<name>A0A2X1B5I2_BREVE</name>
<accession>A0A2X1B5I2</accession>
<keyword evidence="3 5" id="KW-1133">Transmembrane helix</keyword>
<dbReference type="InterPro" id="IPR006603">
    <property type="entry name" value="PQ-loop_rpt"/>
</dbReference>
<comment type="subcellular location">
    <subcellularLocation>
        <location evidence="1">Membrane</location>
        <topology evidence="1">Multi-pass membrane protein</topology>
    </subcellularLocation>
</comment>
<evidence type="ECO:0000256" key="2">
    <source>
        <dbReference type="ARBA" id="ARBA00022692"/>
    </source>
</evidence>
<protein>
    <submittedName>
        <fullName evidence="6">PQ loop repeat</fullName>
    </submittedName>
</protein>
<organism evidence="6 7">
    <name type="scientific">Brevundimonas vesicularis</name>
    <name type="common">Pseudomonas vesicularis</name>
    <dbReference type="NCBI Taxonomy" id="41276"/>
    <lineage>
        <taxon>Bacteria</taxon>
        <taxon>Pseudomonadati</taxon>
        <taxon>Pseudomonadota</taxon>
        <taxon>Alphaproteobacteria</taxon>
        <taxon>Caulobacterales</taxon>
        <taxon>Caulobacteraceae</taxon>
        <taxon>Brevundimonas</taxon>
    </lineage>
</organism>
<feature type="transmembrane region" description="Helical" evidence="5">
    <location>
        <begin position="41"/>
        <end position="58"/>
    </location>
</feature>
<dbReference type="GO" id="GO:0051119">
    <property type="term" value="F:sugar transmembrane transporter activity"/>
    <property type="evidence" value="ECO:0007669"/>
    <property type="project" value="InterPro"/>
</dbReference>
<reference evidence="6 7" key="1">
    <citation type="submission" date="2018-06" db="EMBL/GenBank/DDBJ databases">
        <authorList>
            <consortium name="Pathogen Informatics"/>
            <person name="Doyle S."/>
        </authorList>
    </citation>
    <scope>NUCLEOTIDE SEQUENCE [LARGE SCALE GENOMIC DNA]</scope>
    <source>
        <strain evidence="6 7">NCTC11166</strain>
    </source>
</reference>